<dbReference type="PANTHER" id="PTHR35764">
    <property type="entry name" value="PROTEIN SHORTAGE IN CHIASMATA 1"/>
    <property type="match status" value="1"/>
</dbReference>
<gene>
    <name evidence="2" type="ORF">EZV62_005834</name>
</gene>
<evidence type="ECO:0000256" key="1">
    <source>
        <dbReference type="SAM" id="MobiDB-lite"/>
    </source>
</evidence>
<feature type="region of interest" description="Disordered" evidence="1">
    <location>
        <begin position="1511"/>
        <end position="1540"/>
    </location>
</feature>
<keyword evidence="3" id="KW-1185">Reference proteome</keyword>
<evidence type="ECO:0000313" key="2">
    <source>
        <dbReference type="EMBL" id="TXG70899.1"/>
    </source>
</evidence>
<accession>A0A5C7IPB6</accession>
<dbReference type="Proteomes" id="UP000323000">
    <property type="component" value="Chromosome 2"/>
</dbReference>
<protein>
    <recommendedName>
        <fullName evidence="4">Protein SHORTAGE IN CHIASMATA 1</fullName>
    </recommendedName>
</protein>
<dbReference type="EMBL" id="VAHF01000002">
    <property type="protein sequence ID" value="TXG70899.1"/>
    <property type="molecule type" value="Genomic_DNA"/>
</dbReference>
<evidence type="ECO:0000313" key="3">
    <source>
        <dbReference type="Proteomes" id="UP000323000"/>
    </source>
</evidence>
<feature type="region of interest" description="Disordered" evidence="1">
    <location>
        <begin position="1603"/>
        <end position="1721"/>
    </location>
</feature>
<feature type="compositionally biased region" description="Polar residues" evidence="1">
    <location>
        <begin position="1603"/>
        <end position="1622"/>
    </location>
</feature>
<reference evidence="3" key="1">
    <citation type="journal article" date="2019" name="Gigascience">
        <title>De novo genome assembly of the endangered Acer yangbiense, a plant species with extremely small populations endemic to Yunnan Province, China.</title>
        <authorList>
            <person name="Yang J."/>
            <person name="Wariss H.M."/>
            <person name="Tao L."/>
            <person name="Zhang R."/>
            <person name="Yun Q."/>
            <person name="Hollingsworth P."/>
            <person name="Dao Z."/>
            <person name="Luo G."/>
            <person name="Guo H."/>
            <person name="Ma Y."/>
            <person name="Sun W."/>
        </authorList>
    </citation>
    <scope>NUCLEOTIDE SEQUENCE [LARGE SCALE GENOMIC DNA]</scope>
    <source>
        <strain evidence="3">cv. Malutang</strain>
    </source>
</reference>
<sequence>MRTRFLNIDYFAPSSSPIETLSFLNLPIPHLPPSRLSSCNYGRDLLDLSFDSVLDVSLDIDQLPIHSALSKFFSDAIPQLIDVDLRCFEAVRSPIRDVEKESDILYEEKEVEGQRAFGSEISEKENETACDDKYTHGFELIQFETPELAAFSENDILSENEEIQILSEVLEIDNNLDMLKPGLALWYPNEVQESVYSVEDVALDYHMEQKSYMLEDDGSSPDQMLFQCISFPLFEVDEISLGILTSHSMEDELLSVLENTEHHWTQKDLLINGKEILGSMEYDILDLLSEHSLSMQCLEPEMAVLEFPEMDFISMVESSQLKEISEFHQVMADDDCFLSMSPVIFEEFQMFDLDSSQVFEVFFSTQTNREEVTCKWMFKDMNFKNFNELIISHELALVDDTFKSLPIPVLSDPEKTKSVYAVVEEMLAELKPQPLSASDGIYLDWHLLDEDKCSCKFFYPRQKMLEEMDFRKIDLDLKFSDDGEFIYDFIFCDDASTGPNVEGYEQSLNINSDGISMLDDQLMGVTSGELLDNGSPKPGNGEQSAEKNAKRASVLFKSMSQFNDLDFFLNPRKAITEEKDEFVDNKKVDIVAPSSNSVLRCASTGTQLQQWDLTLHKVKLSDNIVALVDIFEKSYLTILKNETELSSFLASDDFTLLSLPKQQLMSRINEKLLQKASCHGDENIVAFVTLCSIKQMAWYTCFYGIHTARLYVDKLCQSLDSLKPRLGLLQQFIVDADRKVDNDITRSHPSLPVIQGILRSNTTHCNLKVLILAEKVFWWSLKRLLTSMGLSCNELENLYANVDNVSEFAKAAMDALLISDCLLVSYELVSASFPFNKFSFILEYGGSKGSSRISSLSPKLAGLPLHFIKVELDESTASRALCDGVDMPQNMKVEGDSIQTLNESMCGQKLHEPLNFLPVEDRCNLRSPETADKVEGSCMPLSVPFSPFAMESEHIQPSMESYPNAVIIVNTQSFDKEMIISRRSTYQRILAMEKEGVQVVERDSDLPVDVIISSASCLVWYNCSNIGKKASALDEASSCLPLCVDNIATNVLTLLSFPFSSCILKPFALGIQNLFNDFIGRLLFMIMLLLAWSDLANLTDDCWSIYFLVLENWDHGVDELIMFFMSIGWIGNWETRVFEGETSFISTVMESSDVLYAAAVSLGIDLQLFYSHTSELTDEIILSCIGDSIKLTRGLYPKMPESETVAESFLTKFPSVNPLTAHAILSSGGMLFEFFDCSHEHRIMAMRKYHVPDECIILFSALCKYGEREDSKSIMTDCSSSVSSGPDSDKCHLNIDFGRKQRKCISSPDKVDIRIDDLLHFEPSDQFTNGFLNPSGVSKPYNYWKDPEIFDEHCKPSSSFKDLFGKDQELDFDMMMKPSRISKPYVSQILEGPEVLKGIRDPHSFSKEKISGQKQGSKIARMNDLDWHNCESNNLFEDFTGEVIDLTSNTLLRKDLSSVPTSSYDSPSIPDKYNSERKCQIARRLSFGKSNHPTFPTAADINSDSDILSSFKQTRGSSQGPDDHPETNYRSDNLHSEQRTKPLEEVLARRFASSKGASFQEEISHYGRTPLSDAIRSAHPQPGSPWTIEFLNRIREKSRLRQQSLPCDTATPSFGNSGNISKVTKRRSPSILEFFKYQGGSTPRNKPEKKKQKQSMQSSISTKNKRPSAPFLPTWTPTDKRARQTLSFSNEGGSQTKLVWSDESHYDPRKSSSSLMPAIVA</sequence>
<dbReference type="PANTHER" id="PTHR35764:SF1">
    <property type="entry name" value="PROTEIN SHORTAGE IN CHIASMATA 1"/>
    <property type="match status" value="1"/>
</dbReference>
<organism evidence="2 3">
    <name type="scientific">Acer yangbiense</name>
    <dbReference type="NCBI Taxonomy" id="1000413"/>
    <lineage>
        <taxon>Eukaryota</taxon>
        <taxon>Viridiplantae</taxon>
        <taxon>Streptophyta</taxon>
        <taxon>Embryophyta</taxon>
        <taxon>Tracheophyta</taxon>
        <taxon>Spermatophyta</taxon>
        <taxon>Magnoliopsida</taxon>
        <taxon>eudicotyledons</taxon>
        <taxon>Gunneridae</taxon>
        <taxon>Pentapetalae</taxon>
        <taxon>rosids</taxon>
        <taxon>malvids</taxon>
        <taxon>Sapindales</taxon>
        <taxon>Sapindaceae</taxon>
        <taxon>Hippocastanoideae</taxon>
        <taxon>Acereae</taxon>
        <taxon>Acer</taxon>
    </lineage>
</organism>
<feature type="compositionally biased region" description="Polar residues" evidence="1">
    <location>
        <begin position="1511"/>
        <end position="1520"/>
    </location>
</feature>
<feature type="compositionally biased region" description="Basic and acidic residues" evidence="1">
    <location>
        <begin position="1700"/>
        <end position="1710"/>
    </location>
</feature>
<proteinExistence type="predicted"/>
<dbReference type="GO" id="GO:0000712">
    <property type="term" value="P:resolution of meiotic recombination intermediates"/>
    <property type="evidence" value="ECO:0007669"/>
    <property type="project" value="TreeGrafter"/>
</dbReference>
<comment type="caution">
    <text evidence="2">The sequence shown here is derived from an EMBL/GenBank/DDBJ whole genome shotgun (WGS) entry which is preliminary data.</text>
</comment>
<name>A0A5C7IPB6_9ROSI</name>
<dbReference type="InterPro" id="IPR038824">
    <property type="entry name" value="SHOC1-like"/>
</dbReference>
<evidence type="ECO:0008006" key="4">
    <source>
        <dbReference type="Google" id="ProtNLM"/>
    </source>
</evidence>
<dbReference type="OrthoDB" id="2018152at2759"/>
<feature type="compositionally biased region" description="Basic and acidic residues" evidence="1">
    <location>
        <begin position="1521"/>
        <end position="1540"/>
    </location>
</feature>
<feature type="compositionally biased region" description="Polar residues" evidence="1">
    <location>
        <begin position="1684"/>
        <end position="1698"/>
    </location>
</feature>